<feature type="region of interest" description="Disordered" evidence="1">
    <location>
        <begin position="158"/>
        <end position="186"/>
    </location>
</feature>
<evidence type="ECO:0000256" key="1">
    <source>
        <dbReference type="SAM" id="MobiDB-lite"/>
    </source>
</evidence>
<evidence type="ECO:0000313" key="2">
    <source>
        <dbReference type="EMBL" id="SVE48236.1"/>
    </source>
</evidence>
<reference evidence="2" key="1">
    <citation type="submission" date="2018-05" db="EMBL/GenBank/DDBJ databases">
        <authorList>
            <person name="Lanie J.A."/>
            <person name="Ng W.-L."/>
            <person name="Kazmierczak K.M."/>
            <person name="Andrzejewski T.M."/>
            <person name="Davidsen T.M."/>
            <person name="Wayne K.J."/>
            <person name="Tettelin H."/>
            <person name="Glass J.I."/>
            <person name="Rusch D."/>
            <person name="Podicherti R."/>
            <person name="Tsui H.-C.T."/>
            <person name="Winkler M.E."/>
        </authorList>
    </citation>
    <scope>NUCLEOTIDE SEQUENCE</scope>
</reference>
<sequence>CEPARPDDSDGLLDDFANPGDALAWLLGRAAPGSDSGGSDDALKQAAVLDWLVQLRNEGSADPDAPALGKDLANALDWFRKGGAGDGNEVPGQSDLTGATRQLARWLSHAARKGAGEEGPEGLHGAGSSAMHQWLSQGRQNQYFADPDAATRQSLQFPFHRPSTDQPKAEALSEQPGPAGVFSFPTLPRHEISSQLPRSRQLKGKAHQWLQFGADGVQGARAIQGAGLQRESV</sequence>
<gene>
    <name evidence="2" type="ORF">METZ01_LOCUS501090</name>
</gene>
<name>A0A383DUN3_9ZZZZ</name>
<feature type="non-terminal residue" evidence="2">
    <location>
        <position position="233"/>
    </location>
</feature>
<dbReference type="EMBL" id="UINC01220357">
    <property type="protein sequence ID" value="SVE48236.1"/>
    <property type="molecule type" value="Genomic_DNA"/>
</dbReference>
<feature type="region of interest" description="Disordered" evidence="1">
    <location>
        <begin position="111"/>
        <end position="130"/>
    </location>
</feature>
<protein>
    <submittedName>
        <fullName evidence="2">Uncharacterized protein</fullName>
    </submittedName>
</protein>
<organism evidence="2">
    <name type="scientific">marine metagenome</name>
    <dbReference type="NCBI Taxonomy" id="408172"/>
    <lineage>
        <taxon>unclassified sequences</taxon>
        <taxon>metagenomes</taxon>
        <taxon>ecological metagenomes</taxon>
    </lineage>
</organism>
<feature type="non-terminal residue" evidence="2">
    <location>
        <position position="1"/>
    </location>
</feature>
<accession>A0A383DUN3</accession>
<dbReference type="AlphaFoldDB" id="A0A383DUN3"/>
<proteinExistence type="predicted"/>